<dbReference type="SMART" id="SM00382">
    <property type="entry name" value="AAA"/>
    <property type="match status" value="1"/>
</dbReference>
<organism evidence="7">
    <name type="scientific">marine metagenome</name>
    <dbReference type="NCBI Taxonomy" id="408172"/>
    <lineage>
        <taxon>unclassified sequences</taxon>
        <taxon>metagenomes</taxon>
        <taxon>ecological metagenomes</taxon>
    </lineage>
</organism>
<feature type="domain" description="ABC transporter" evidence="6">
    <location>
        <begin position="2"/>
        <end position="233"/>
    </location>
</feature>
<dbReference type="PANTHER" id="PTHR43820">
    <property type="entry name" value="HIGH-AFFINITY BRANCHED-CHAIN AMINO ACID TRANSPORT ATP-BINDING PROTEIN LIVF"/>
    <property type="match status" value="1"/>
</dbReference>
<dbReference type="GO" id="GO:0015658">
    <property type="term" value="F:branched-chain amino acid transmembrane transporter activity"/>
    <property type="evidence" value="ECO:0007669"/>
    <property type="project" value="TreeGrafter"/>
</dbReference>
<reference evidence="7" key="1">
    <citation type="submission" date="2018-05" db="EMBL/GenBank/DDBJ databases">
        <authorList>
            <person name="Lanie J.A."/>
            <person name="Ng W.-L."/>
            <person name="Kazmierczak K.M."/>
            <person name="Andrzejewski T.M."/>
            <person name="Davidsen T.M."/>
            <person name="Wayne K.J."/>
            <person name="Tettelin H."/>
            <person name="Glass J.I."/>
            <person name="Rusch D."/>
            <person name="Podicherti R."/>
            <person name="Tsui H.-C.T."/>
            <person name="Winkler M.E."/>
        </authorList>
    </citation>
    <scope>NUCLEOTIDE SEQUENCE</scope>
</reference>
<dbReference type="Gene3D" id="3.40.50.300">
    <property type="entry name" value="P-loop containing nucleotide triphosphate hydrolases"/>
    <property type="match status" value="1"/>
</dbReference>
<evidence type="ECO:0000256" key="1">
    <source>
        <dbReference type="ARBA" id="ARBA00005417"/>
    </source>
</evidence>
<evidence type="ECO:0000256" key="5">
    <source>
        <dbReference type="ARBA" id="ARBA00022970"/>
    </source>
</evidence>
<dbReference type="InterPro" id="IPR003593">
    <property type="entry name" value="AAA+_ATPase"/>
</dbReference>
<keyword evidence="4" id="KW-0067">ATP-binding</keyword>
<evidence type="ECO:0000259" key="6">
    <source>
        <dbReference type="PROSITE" id="PS50893"/>
    </source>
</evidence>
<evidence type="ECO:0000256" key="4">
    <source>
        <dbReference type="ARBA" id="ARBA00022840"/>
    </source>
</evidence>
<keyword evidence="3" id="KW-0547">Nucleotide-binding</keyword>
<accession>A0A381Q2C0</accession>
<dbReference type="PANTHER" id="PTHR43820:SF4">
    <property type="entry name" value="HIGH-AFFINITY BRANCHED-CHAIN AMINO ACID TRANSPORT ATP-BINDING PROTEIN LIVF"/>
    <property type="match status" value="1"/>
</dbReference>
<proteinExistence type="inferred from homology"/>
<dbReference type="GO" id="GO:0016887">
    <property type="term" value="F:ATP hydrolysis activity"/>
    <property type="evidence" value="ECO:0007669"/>
    <property type="project" value="InterPro"/>
</dbReference>
<sequence>VLEVESLTTRYGSIAAVREASLAVQVGEVVCLIGPNGAGKTTLLASVAGLLRPAAGRVVFDGVEVTGWSPDRMLRAGLALVPEHRRIFADLSVRENLLVGGVTQRPARRIELLDEVVDLFPVLAGKLPVPAGYLSGGEAQQLAIGRSLMGDPRLLLMDEPALGLAPVLVDVVFDLIGSLRDAGRTLLVVEQNAQRMLEVADRAYVMRSGQIVTEGSANELADRDDLFDTYLGRAGTLA</sequence>
<dbReference type="Pfam" id="PF00005">
    <property type="entry name" value="ABC_tran"/>
    <property type="match status" value="1"/>
</dbReference>
<dbReference type="InterPro" id="IPR052156">
    <property type="entry name" value="BCAA_Transport_ATP-bd_LivF"/>
</dbReference>
<dbReference type="EMBL" id="UINC01001166">
    <property type="protein sequence ID" value="SUZ73054.1"/>
    <property type="molecule type" value="Genomic_DNA"/>
</dbReference>
<evidence type="ECO:0000256" key="2">
    <source>
        <dbReference type="ARBA" id="ARBA00022448"/>
    </source>
</evidence>
<keyword evidence="5" id="KW-0029">Amino-acid transport</keyword>
<dbReference type="InterPro" id="IPR027417">
    <property type="entry name" value="P-loop_NTPase"/>
</dbReference>
<dbReference type="SUPFAM" id="SSF52540">
    <property type="entry name" value="P-loop containing nucleoside triphosphate hydrolases"/>
    <property type="match status" value="1"/>
</dbReference>
<evidence type="ECO:0000256" key="3">
    <source>
        <dbReference type="ARBA" id="ARBA00022741"/>
    </source>
</evidence>
<comment type="similarity">
    <text evidence="1">Belongs to the ABC transporter superfamily.</text>
</comment>
<dbReference type="GO" id="GO:0005524">
    <property type="term" value="F:ATP binding"/>
    <property type="evidence" value="ECO:0007669"/>
    <property type="project" value="UniProtKB-KW"/>
</dbReference>
<dbReference type="GO" id="GO:0015807">
    <property type="term" value="P:L-amino acid transport"/>
    <property type="evidence" value="ECO:0007669"/>
    <property type="project" value="TreeGrafter"/>
</dbReference>
<name>A0A381Q2C0_9ZZZZ</name>
<dbReference type="CDD" id="cd03224">
    <property type="entry name" value="ABC_TM1139_LivF_branched"/>
    <property type="match status" value="1"/>
</dbReference>
<feature type="non-terminal residue" evidence="7">
    <location>
        <position position="1"/>
    </location>
</feature>
<dbReference type="PROSITE" id="PS50893">
    <property type="entry name" value="ABC_TRANSPORTER_2"/>
    <property type="match status" value="1"/>
</dbReference>
<dbReference type="AlphaFoldDB" id="A0A381Q2C0"/>
<gene>
    <name evidence="7" type="ORF">METZ01_LOCUS25908</name>
</gene>
<evidence type="ECO:0000313" key="7">
    <source>
        <dbReference type="EMBL" id="SUZ73054.1"/>
    </source>
</evidence>
<keyword evidence="2" id="KW-0813">Transport</keyword>
<dbReference type="InterPro" id="IPR003439">
    <property type="entry name" value="ABC_transporter-like_ATP-bd"/>
</dbReference>
<protein>
    <recommendedName>
        <fullName evidence="6">ABC transporter domain-containing protein</fullName>
    </recommendedName>
</protein>